<dbReference type="FunFam" id="3.30.565.10:FF:000010">
    <property type="entry name" value="Sensor histidine kinase RcsC"/>
    <property type="match status" value="1"/>
</dbReference>
<evidence type="ECO:0000313" key="20">
    <source>
        <dbReference type="Proteomes" id="UP001139701"/>
    </source>
</evidence>
<protein>
    <recommendedName>
        <fullName evidence="3">histidine kinase</fullName>
        <ecNumber evidence="3">2.7.13.3</ecNumber>
    </recommendedName>
</protein>
<dbReference type="SMART" id="SM00448">
    <property type="entry name" value="REC"/>
    <property type="match status" value="1"/>
</dbReference>
<evidence type="ECO:0000256" key="5">
    <source>
        <dbReference type="ARBA" id="ARBA00022679"/>
    </source>
</evidence>
<feature type="transmembrane region" description="Helical" evidence="15">
    <location>
        <begin position="20"/>
        <end position="41"/>
    </location>
</feature>
<dbReference type="InterPro" id="IPR005467">
    <property type="entry name" value="His_kinase_dom"/>
</dbReference>
<feature type="domain" description="Histidine kinase" evidence="16">
    <location>
        <begin position="295"/>
        <end position="522"/>
    </location>
</feature>
<keyword evidence="9 19" id="KW-0067">ATP-binding</keyword>
<evidence type="ECO:0000259" key="17">
    <source>
        <dbReference type="PROSITE" id="PS50110"/>
    </source>
</evidence>
<dbReference type="SMART" id="SM00388">
    <property type="entry name" value="HisKA"/>
    <property type="match status" value="1"/>
</dbReference>
<evidence type="ECO:0000256" key="10">
    <source>
        <dbReference type="ARBA" id="ARBA00022989"/>
    </source>
</evidence>
<comment type="caution">
    <text evidence="19">The sequence shown here is derived from an EMBL/GenBank/DDBJ whole genome shotgun (WGS) entry which is preliminary data.</text>
</comment>
<feature type="domain" description="HPt" evidence="18">
    <location>
        <begin position="865"/>
        <end position="968"/>
    </location>
</feature>
<evidence type="ECO:0000259" key="16">
    <source>
        <dbReference type="PROSITE" id="PS50109"/>
    </source>
</evidence>
<evidence type="ECO:0000256" key="6">
    <source>
        <dbReference type="ARBA" id="ARBA00022692"/>
    </source>
</evidence>
<sequence>MQRRSESFWHRFKISNAYGQLIALIFVPIMILSLAGTFLVLQETSRSMQTQQITAASAVLTRYQKTASILLKLDKSTVRRQAEAQHILQYILNEPEIIRTALVDIHGQTHLSVGHRNQSDWPIFPVNYNFFGPVESGQNHFYGMRVGYVDQGPVWLMIEMDNKPLTLAKYRVWLVLVVTGLLTLLLLLLCLNFYARRWIAPMYEIRLQLQRMNADSLGKSFQTNSTGELALLQKDIATLLRRLNFSFLELKEHTEQTEDDLRKTLDTLEVQNITYKKARDQAISANQSKSVFLANISHELRTPLNSIDGFIHLMLRRGQLNDENQMYVQTIRKSSAHLLALINDVLDFSKIDAGKLELEVANFNLEEAIFDVMDMLSPLASEKQIDMAIYYDHDLPFQVCGDALRFKQVLTNLVSNAIKFTPEGDIIVRTRLEHQEANRITMHCTVQDSGIGLSGTDRKKLFASFSQGDTSVTRQFGGTGLGLAISKQLVQLMHGQIGFEDNQERNPTEKGATFWFNVQFDLPNDQPELSTSMAQFNVLSHIAHPATANILKQYLEDYDAQHHESSSILDLFSRLKQFNELGEKAWVIVDHSGDLDALLQEIRARYQGNLAIYGYQTLLDPQVLQTHHAIALNQPLSRQNLIKLFFNQTQTVSNPVFNGQGLHVLAVDDHLPNLVVLEALLNELNVEVTTALNGQTALNRIKERLDKNQPLFDLVFMDIQMPVMSGPETTQTIRGMEHHATQTNHLPIIALTAHAMSDEKENLMHAGFNDYVTKPIQLEQLIQILGTWTKAENLQSIDGSANSNLNNTLNNSLNNNLNSISANNALSNAESNVHTSSTSSQSQIKHHADDIILDWNLSLQLAANKVDLAKDLLRMLIDSFDEEQHEMQQLIELEDFPQLEQNLHRIYGATRYVGTPQLQKLTGEFEQFVSTLRKEQRPADDDFIEQVLHRYKVLLEAMAHVRLAAQEYFTR</sequence>
<dbReference type="InterPro" id="IPR003661">
    <property type="entry name" value="HisK_dim/P_dom"/>
</dbReference>
<keyword evidence="11" id="KW-0902">Two-component regulatory system</keyword>
<dbReference type="InterPro" id="IPR036097">
    <property type="entry name" value="HisK_dim/P_sf"/>
</dbReference>
<dbReference type="EC" id="2.7.13.3" evidence="3"/>
<dbReference type="EMBL" id="JAKUML010000006">
    <property type="protein sequence ID" value="MCJ8146330.1"/>
    <property type="molecule type" value="Genomic_DNA"/>
</dbReference>
<reference evidence="19" key="1">
    <citation type="submission" date="2022-02" db="EMBL/GenBank/DDBJ databases">
        <title>Acinetobacter A3.8 sp. nov., isolated from Sediment (Zhairuo Island).</title>
        <authorList>
            <person name="Zheng K."/>
        </authorList>
    </citation>
    <scope>NUCLEOTIDE SEQUENCE</scope>
    <source>
        <strain evidence="19">A3.8</strain>
    </source>
</reference>
<dbReference type="SUPFAM" id="SSF55874">
    <property type="entry name" value="ATPase domain of HSP90 chaperone/DNA topoisomerase II/histidine kinase"/>
    <property type="match status" value="1"/>
</dbReference>
<dbReference type="Gene3D" id="3.40.50.2300">
    <property type="match status" value="1"/>
</dbReference>
<dbReference type="Proteomes" id="UP001139701">
    <property type="component" value="Unassembled WGS sequence"/>
</dbReference>
<dbReference type="CDD" id="cd16922">
    <property type="entry name" value="HATPase_EvgS-ArcB-TorS-like"/>
    <property type="match status" value="1"/>
</dbReference>
<dbReference type="Gene3D" id="3.30.565.10">
    <property type="entry name" value="Histidine kinase-like ATPase, C-terminal domain"/>
    <property type="match status" value="1"/>
</dbReference>
<dbReference type="CDD" id="cd00082">
    <property type="entry name" value="HisKA"/>
    <property type="match status" value="1"/>
</dbReference>
<comment type="subcellular location">
    <subcellularLocation>
        <location evidence="2">Membrane</location>
    </subcellularLocation>
</comment>
<evidence type="ECO:0000256" key="8">
    <source>
        <dbReference type="ARBA" id="ARBA00022777"/>
    </source>
</evidence>
<dbReference type="FunFam" id="1.10.287.130:FF:000004">
    <property type="entry name" value="Ethylene receptor 1"/>
    <property type="match status" value="1"/>
</dbReference>
<organism evidence="19 20">
    <name type="scientific">Acinetobacter sedimenti</name>
    <dbReference type="NCBI Taxonomy" id="2919922"/>
    <lineage>
        <taxon>Bacteria</taxon>
        <taxon>Pseudomonadati</taxon>
        <taxon>Pseudomonadota</taxon>
        <taxon>Gammaproteobacteria</taxon>
        <taxon>Moraxellales</taxon>
        <taxon>Moraxellaceae</taxon>
        <taxon>Acinetobacter</taxon>
    </lineage>
</organism>
<comment type="catalytic activity">
    <reaction evidence="1">
        <text>ATP + protein L-histidine = ADP + protein N-phospho-L-histidine.</text>
        <dbReference type="EC" id="2.7.13.3"/>
    </reaction>
</comment>
<evidence type="ECO:0000256" key="13">
    <source>
        <dbReference type="PROSITE-ProRule" id="PRU00110"/>
    </source>
</evidence>
<dbReference type="InterPro" id="IPR008207">
    <property type="entry name" value="Sig_transdc_His_kin_Hpt_dom"/>
</dbReference>
<dbReference type="GO" id="GO:0005524">
    <property type="term" value="F:ATP binding"/>
    <property type="evidence" value="ECO:0007669"/>
    <property type="project" value="UniProtKB-KW"/>
</dbReference>
<evidence type="ECO:0000256" key="9">
    <source>
        <dbReference type="ARBA" id="ARBA00022840"/>
    </source>
</evidence>
<feature type="domain" description="Response regulatory" evidence="17">
    <location>
        <begin position="663"/>
        <end position="789"/>
    </location>
</feature>
<dbReference type="Pfam" id="PF00072">
    <property type="entry name" value="Response_reg"/>
    <property type="match status" value="1"/>
</dbReference>
<keyword evidence="6 15" id="KW-0812">Transmembrane</keyword>
<dbReference type="InterPro" id="IPR001789">
    <property type="entry name" value="Sig_transdc_resp-reg_receiver"/>
</dbReference>
<dbReference type="Pfam" id="PF00512">
    <property type="entry name" value="HisKA"/>
    <property type="match status" value="1"/>
</dbReference>
<proteinExistence type="predicted"/>
<dbReference type="InterPro" id="IPR004358">
    <property type="entry name" value="Sig_transdc_His_kin-like_C"/>
</dbReference>
<dbReference type="SUPFAM" id="SSF52172">
    <property type="entry name" value="CheY-like"/>
    <property type="match status" value="1"/>
</dbReference>
<dbReference type="Pfam" id="PF02518">
    <property type="entry name" value="HATPase_c"/>
    <property type="match status" value="1"/>
</dbReference>
<dbReference type="PANTHER" id="PTHR45339:SF5">
    <property type="entry name" value="HISTIDINE KINASE"/>
    <property type="match status" value="1"/>
</dbReference>
<evidence type="ECO:0000256" key="15">
    <source>
        <dbReference type="SAM" id="Phobius"/>
    </source>
</evidence>
<gene>
    <name evidence="19" type="ORF">MKI79_05360</name>
</gene>
<dbReference type="Gene3D" id="1.20.120.160">
    <property type="entry name" value="HPT domain"/>
    <property type="match status" value="1"/>
</dbReference>
<dbReference type="InterPro" id="IPR003594">
    <property type="entry name" value="HATPase_dom"/>
</dbReference>
<evidence type="ECO:0000256" key="2">
    <source>
        <dbReference type="ARBA" id="ARBA00004370"/>
    </source>
</evidence>
<feature type="transmembrane region" description="Helical" evidence="15">
    <location>
        <begin position="172"/>
        <end position="195"/>
    </location>
</feature>
<dbReference type="SUPFAM" id="SSF47226">
    <property type="entry name" value="Histidine-containing phosphotransfer domain, HPT domain"/>
    <property type="match status" value="1"/>
</dbReference>
<dbReference type="PANTHER" id="PTHR45339">
    <property type="entry name" value="HYBRID SIGNAL TRANSDUCTION HISTIDINE KINASE J"/>
    <property type="match status" value="1"/>
</dbReference>
<dbReference type="SUPFAM" id="SSF47384">
    <property type="entry name" value="Homodimeric domain of signal transducing histidine kinase"/>
    <property type="match status" value="1"/>
</dbReference>
<dbReference type="RefSeq" id="WP_241571015.1">
    <property type="nucleotide sequence ID" value="NZ_JAKUML010000006.1"/>
</dbReference>
<keyword evidence="4 14" id="KW-0597">Phosphoprotein</keyword>
<evidence type="ECO:0000256" key="3">
    <source>
        <dbReference type="ARBA" id="ARBA00012438"/>
    </source>
</evidence>
<dbReference type="InterPro" id="IPR036890">
    <property type="entry name" value="HATPase_C_sf"/>
</dbReference>
<evidence type="ECO:0000256" key="11">
    <source>
        <dbReference type="ARBA" id="ARBA00023012"/>
    </source>
</evidence>
<feature type="modified residue" description="4-aspartylphosphate" evidence="14">
    <location>
        <position position="718"/>
    </location>
</feature>
<keyword evidence="7" id="KW-0547">Nucleotide-binding</keyword>
<dbReference type="PROSITE" id="PS50110">
    <property type="entry name" value="RESPONSE_REGULATORY"/>
    <property type="match status" value="1"/>
</dbReference>
<dbReference type="InterPro" id="IPR011006">
    <property type="entry name" value="CheY-like_superfamily"/>
</dbReference>
<evidence type="ECO:0000256" key="7">
    <source>
        <dbReference type="ARBA" id="ARBA00022741"/>
    </source>
</evidence>
<dbReference type="PROSITE" id="PS50894">
    <property type="entry name" value="HPT"/>
    <property type="match status" value="1"/>
</dbReference>
<keyword evidence="10 15" id="KW-1133">Transmembrane helix</keyword>
<dbReference type="GO" id="GO:0000155">
    <property type="term" value="F:phosphorelay sensor kinase activity"/>
    <property type="evidence" value="ECO:0007669"/>
    <property type="project" value="InterPro"/>
</dbReference>
<name>A0A9X1WZI2_9GAMM</name>
<evidence type="ECO:0000259" key="18">
    <source>
        <dbReference type="PROSITE" id="PS50894"/>
    </source>
</evidence>
<dbReference type="PRINTS" id="PR00344">
    <property type="entry name" value="BCTRLSENSOR"/>
</dbReference>
<evidence type="ECO:0000256" key="14">
    <source>
        <dbReference type="PROSITE-ProRule" id="PRU00169"/>
    </source>
</evidence>
<dbReference type="GO" id="GO:0005886">
    <property type="term" value="C:plasma membrane"/>
    <property type="evidence" value="ECO:0007669"/>
    <property type="project" value="UniProtKB-SubCell"/>
</dbReference>
<evidence type="ECO:0000256" key="4">
    <source>
        <dbReference type="ARBA" id="ARBA00022553"/>
    </source>
</evidence>
<evidence type="ECO:0000256" key="1">
    <source>
        <dbReference type="ARBA" id="ARBA00000085"/>
    </source>
</evidence>
<feature type="modified residue" description="Phosphohistidine" evidence="13">
    <location>
        <position position="904"/>
    </location>
</feature>
<dbReference type="SMART" id="SM00073">
    <property type="entry name" value="HPT"/>
    <property type="match status" value="1"/>
</dbReference>
<keyword evidence="5" id="KW-0808">Transferase</keyword>
<dbReference type="Pfam" id="PF01627">
    <property type="entry name" value="Hpt"/>
    <property type="match status" value="1"/>
</dbReference>
<keyword evidence="20" id="KW-1185">Reference proteome</keyword>
<evidence type="ECO:0000313" key="19">
    <source>
        <dbReference type="EMBL" id="MCJ8146330.1"/>
    </source>
</evidence>
<keyword evidence="12 15" id="KW-0472">Membrane</keyword>
<dbReference type="AlphaFoldDB" id="A0A9X1WZI2"/>
<dbReference type="SMART" id="SM00387">
    <property type="entry name" value="HATPase_c"/>
    <property type="match status" value="1"/>
</dbReference>
<evidence type="ECO:0000256" key="12">
    <source>
        <dbReference type="ARBA" id="ARBA00023136"/>
    </source>
</evidence>
<dbReference type="CDD" id="cd17546">
    <property type="entry name" value="REC_hyHK_CKI1_RcsC-like"/>
    <property type="match status" value="1"/>
</dbReference>
<accession>A0A9X1WZI2</accession>
<dbReference type="InterPro" id="IPR036641">
    <property type="entry name" value="HPT_dom_sf"/>
</dbReference>
<dbReference type="PROSITE" id="PS50109">
    <property type="entry name" value="HIS_KIN"/>
    <property type="match status" value="1"/>
</dbReference>
<keyword evidence="8" id="KW-0418">Kinase</keyword>
<dbReference type="Gene3D" id="1.10.287.130">
    <property type="match status" value="1"/>
</dbReference>